<comment type="caution">
    <text evidence="2">The sequence shown here is derived from an EMBL/GenBank/DDBJ whole genome shotgun (WGS) entry which is preliminary data.</text>
</comment>
<evidence type="ECO:0000256" key="1">
    <source>
        <dbReference type="SAM" id="MobiDB-lite"/>
    </source>
</evidence>
<dbReference type="EMBL" id="NIRI02000042">
    <property type="protein sequence ID" value="KAG5452596.1"/>
    <property type="molecule type" value="Genomic_DNA"/>
</dbReference>
<sequence length="145" mass="16212">MDISHVCAVSFFLDCLIECLESSADTTKSIVHPFPTNSQKGGYPIRLPNTTHYSKTEDSSETHDSFLSKHDSHTNESIYRNPIPPSLDSVATGTDPFLCILSDIVSVQDICMADIKRLYHKEFYEDISHVRPIPANRSPQSLVIS</sequence>
<proteinExistence type="predicted"/>
<dbReference type="AlphaFoldDB" id="A0A419Q973"/>
<feature type="compositionally biased region" description="Basic and acidic residues" evidence="1">
    <location>
        <begin position="54"/>
        <end position="74"/>
    </location>
</feature>
<accession>A0A419Q973</accession>
<protein>
    <submittedName>
        <fullName evidence="2">Uncharacterized protein</fullName>
    </submittedName>
</protein>
<feature type="region of interest" description="Disordered" evidence="1">
    <location>
        <begin position="41"/>
        <end position="85"/>
    </location>
</feature>
<dbReference type="Proteomes" id="UP000286415">
    <property type="component" value="Unassembled WGS sequence"/>
</dbReference>
<dbReference type="InParanoid" id="A0A419Q973"/>
<evidence type="ECO:0000313" key="3">
    <source>
        <dbReference type="Proteomes" id="UP000286415"/>
    </source>
</evidence>
<keyword evidence="3" id="KW-1185">Reference proteome</keyword>
<evidence type="ECO:0000313" key="2">
    <source>
        <dbReference type="EMBL" id="KAG5452596.1"/>
    </source>
</evidence>
<organism evidence="2 3">
    <name type="scientific">Clonorchis sinensis</name>
    <name type="common">Chinese liver fluke</name>
    <dbReference type="NCBI Taxonomy" id="79923"/>
    <lineage>
        <taxon>Eukaryota</taxon>
        <taxon>Metazoa</taxon>
        <taxon>Spiralia</taxon>
        <taxon>Lophotrochozoa</taxon>
        <taxon>Platyhelminthes</taxon>
        <taxon>Trematoda</taxon>
        <taxon>Digenea</taxon>
        <taxon>Opisthorchiida</taxon>
        <taxon>Opisthorchiata</taxon>
        <taxon>Opisthorchiidae</taxon>
        <taxon>Clonorchis</taxon>
    </lineage>
</organism>
<reference evidence="2 3" key="2">
    <citation type="journal article" date="2021" name="Genomics">
        <title>High-quality reference genome for Clonorchis sinensis.</title>
        <authorList>
            <person name="Young N.D."/>
            <person name="Stroehlein A.J."/>
            <person name="Kinkar L."/>
            <person name="Wang T."/>
            <person name="Sohn W.M."/>
            <person name="Chang B.C.H."/>
            <person name="Kaur P."/>
            <person name="Weisz D."/>
            <person name="Dudchenko O."/>
            <person name="Aiden E.L."/>
            <person name="Korhonen P.K."/>
            <person name="Gasser R.B."/>
        </authorList>
    </citation>
    <scope>NUCLEOTIDE SEQUENCE [LARGE SCALE GENOMIC DNA]</scope>
    <source>
        <strain evidence="2">Cs-k2</strain>
    </source>
</reference>
<reference evidence="2 3" key="1">
    <citation type="journal article" date="2018" name="Biotechnol. Adv.">
        <title>Improved genomic resources and new bioinformatic workflow for the carcinogenic parasite Clonorchis sinensis: Biotechnological implications.</title>
        <authorList>
            <person name="Wang D."/>
            <person name="Korhonen P.K."/>
            <person name="Gasser R.B."/>
            <person name="Young N.D."/>
        </authorList>
    </citation>
    <scope>NUCLEOTIDE SEQUENCE [LARGE SCALE GENOMIC DNA]</scope>
    <source>
        <strain evidence="2">Cs-k2</strain>
    </source>
</reference>
<name>A0A419Q973_CLOSI</name>
<gene>
    <name evidence="2" type="ORF">CSKR_100464</name>
</gene>